<dbReference type="Proteomes" id="UP000542125">
    <property type="component" value="Unassembled WGS sequence"/>
</dbReference>
<dbReference type="AlphaFoldDB" id="A0A7Y9IXI4"/>
<protein>
    <submittedName>
        <fullName evidence="1">Uncharacterized protein</fullName>
    </submittedName>
</protein>
<reference evidence="1 2" key="1">
    <citation type="submission" date="2020-07" db="EMBL/GenBank/DDBJ databases">
        <title>Genomic Encyclopedia of Type Strains, Phase IV (KMG-V): Genome sequencing to study the core and pangenomes of soil and plant-associated prokaryotes.</title>
        <authorList>
            <person name="Whitman W."/>
        </authorList>
    </citation>
    <scope>NUCLEOTIDE SEQUENCE [LARGE SCALE GENOMIC DNA]</scope>
    <source>
        <strain evidence="1 2">SAS40</strain>
    </source>
</reference>
<sequence length="59" mass="6806">MMTAWQSPDIPFMDIRNTPSRIVIRGGMPEHSEVFILARSSQMRARIDVPSDESTFPWL</sequence>
<accession>A0A7Y9IXI4</accession>
<gene>
    <name evidence="1" type="ORF">FHW18_004233</name>
</gene>
<evidence type="ECO:0000313" key="2">
    <source>
        <dbReference type="Proteomes" id="UP000542125"/>
    </source>
</evidence>
<comment type="caution">
    <text evidence="1">The sequence shown here is derived from an EMBL/GenBank/DDBJ whole genome shotgun (WGS) entry which is preliminary data.</text>
</comment>
<name>A0A7Y9IXI4_9BURK</name>
<evidence type="ECO:0000313" key="1">
    <source>
        <dbReference type="EMBL" id="NYE84926.1"/>
    </source>
</evidence>
<organism evidence="1 2">
    <name type="scientific">Pigmentiphaga litoralis</name>
    <dbReference type="NCBI Taxonomy" id="516702"/>
    <lineage>
        <taxon>Bacteria</taxon>
        <taxon>Pseudomonadati</taxon>
        <taxon>Pseudomonadota</taxon>
        <taxon>Betaproteobacteria</taxon>
        <taxon>Burkholderiales</taxon>
        <taxon>Alcaligenaceae</taxon>
        <taxon>Pigmentiphaga</taxon>
    </lineage>
</organism>
<keyword evidence="2" id="KW-1185">Reference proteome</keyword>
<proteinExistence type="predicted"/>
<dbReference type="EMBL" id="JACBYR010000002">
    <property type="protein sequence ID" value="NYE84926.1"/>
    <property type="molecule type" value="Genomic_DNA"/>
</dbReference>